<comment type="similarity">
    <text evidence="1">Belongs to the CWC26 family.</text>
</comment>
<evidence type="ECO:0000256" key="1">
    <source>
        <dbReference type="ARBA" id="ARBA00011069"/>
    </source>
</evidence>
<dbReference type="EnsemblMetazoa" id="tetur09g04130.1">
    <property type="protein sequence ID" value="tetur09g04130.1"/>
    <property type="gene ID" value="tetur09g04130"/>
</dbReference>
<dbReference type="Proteomes" id="UP000015104">
    <property type="component" value="Unassembled WGS sequence"/>
</dbReference>
<dbReference type="Pfam" id="PF09736">
    <property type="entry name" value="Bud13"/>
    <property type="match status" value="1"/>
</dbReference>
<dbReference type="InterPro" id="IPR051112">
    <property type="entry name" value="CWC26_splicing_factor"/>
</dbReference>
<evidence type="ECO:0000313" key="4">
    <source>
        <dbReference type="EnsemblMetazoa" id="tetur09g04130.1"/>
    </source>
</evidence>
<organism evidence="4 5">
    <name type="scientific">Tetranychus urticae</name>
    <name type="common">Two-spotted spider mite</name>
    <dbReference type="NCBI Taxonomy" id="32264"/>
    <lineage>
        <taxon>Eukaryota</taxon>
        <taxon>Metazoa</taxon>
        <taxon>Ecdysozoa</taxon>
        <taxon>Arthropoda</taxon>
        <taxon>Chelicerata</taxon>
        <taxon>Arachnida</taxon>
        <taxon>Acari</taxon>
        <taxon>Acariformes</taxon>
        <taxon>Trombidiformes</taxon>
        <taxon>Prostigmata</taxon>
        <taxon>Eleutherengona</taxon>
        <taxon>Raphignathae</taxon>
        <taxon>Tetranychoidea</taxon>
        <taxon>Tetranychidae</taxon>
        <taxon>Tetranychus</taxon>
    </lineage>
</organism>
<dbReference type="KEGG" id="tut:107363053"/>
<evidence type="ECO:0000256" key="3">
    <source>
        <dbReference type="SAM" id="MobiDB-lite"/>
    </source>
</evidence>
<dbReference type="InterPro" id="IPR018609">
    <property type="entry name" value="Bud13"/>
</dbReference>
<dbReference type="AlphaFoldDB" id="T1KDT5"/>
<dbReference type="PANTHER" id="PTHR31809:SF0">
    <property type="entry name" value="BUD13 HOMOLOG"/>
    <property type="match status" value="1"/>
</dbReference>
<dbReference type="GO" id="GO:0005684">
    <property type="term" value="C:U2-type spliceosomal complex"/>
    <property type="evidence" value="ECO:0007669"/>
    <property type="project" value="TreeGrafter"/>
</dbReference>
<dbReference type="STRING" id="32264.T1KDT5"/>
<dbReference type="OrthoDB" id="6022at2759"/>
<feature type="region of interest" description="Disordered" evidence="3">
    <location>
        <begin position="92"/>
        <end position="119"/>
    </location>
</feature>
<evidence type="ECO:0000256" key="2">
    <source>
        <dbReference type="ARBA" id="ARBA00014454"/>
    </source>
</evidence>
<feature type="compositionally biased region" description="Basic and acidic residues" evidence="3">
    <location>
        <begin position="271"/>
        <end position="289"/>
    </location>
</feature>
<dbReference type="eggNOG" id="KOG2654">
    <property type="taxonomic scope" value="Eukaryota"/>
</dbReference>
<feature type="region of interest" description="Disordered" evidence="3">
    <location>
        <begin position="162"/>
        <end position="216"/>
    </location>
</feature>
<dbReference type="PANTHER" id="PTHR31809">
    <property type="entry name" value="BUD13 HOMOLOG"/>
    <property type="match status" value="1"/>
</dbReference>
<dbReference type="GO" id="GO:0070274">
    <property type="term" value="C:RES complex"/>
    <property type="evidence" value="ECO:0007669"/>
    <property type="project" value="TreeGrafter"/>
</dbReference>
<accession>T1KDT5</accession>
<dbReference type="EMBL" id="CAEY01002026">
    <property type="status" value="NOT_ANNOTATED_CDS"/>
    <property type="molecule type" value="Genomic_DNA"/>
</dbReference>
<feature type="compositionally biased region" description="Basic and acidic residues" evidence="3">
    <location>
        <begin position="178"/>
        <end position="216"/>
    </location>
</feature>
<feature type="compositionally biased region" description="Basic and acidic residues" evidence="3">
    <location>
        <begin position="92"/>
        <end position="108"/>
    </location>
</feature>
<protein>
    <recommendedName>
        <fullName evidence="2">BUD13 homolog</fullName>
    </recommendedName>
</protein>
<gene>
    <name evidence="4" type="primary">107363053</name>
</gene>
<feature type="region of interest" description="Disordered" evidence="3">
    <location>
        <begin position="271"/>
        <end position="315"/>
    </location>
</feature>
<name>T1KDT5_TETUR</name>
<reference evidence="5" key="1">
    <citation type="submission" date="2011-08" db="EMBL/GenBank/DDBJ databases">
        <authorList>
            <person name="Rombauts S."/>
        </authorList>
    </citation>
    <scope>NUCLEOTIDE SEQUENCE</scope>
    <source>
        <strain evidence="5">London</strain>
    </source>
</reference>
<reference evidence="4" key="2">
    <citation type="submission" date="2015-06" db="UniProtKB">
        <authorList>
            <consortium name="EnsemblMetazoa"/>
        </authorList>
    </citation>
    <scope>IDENTIFICATION</scope>
</reference>
<evidence type="ECO:0000313" key="5">
    <source>
        <dbReference type="Proteomes" id="UP000015104"/>
    </source>
</evidence>
<dbReference type="GO" id="GO:0000398">
    <property type="term" value="P:mRNA splicing, via spliceosome"/>
    <property type="evidence" value="ECO:0007669"/>
    <property type="project" value="TreeGrafter"/>
</dbReference>
<keyword evidence="5" id="KW-1185">Reference proteome</keyword>
<sequence length="347" mass="40499">MSSKSYPRPIDHKEYLRIKYGAGEDLNGKPKKRRKKEIDEISKETNFKIFDDDIELKKIRKKKVIDDLDVYFGVQEDRPVVEDVIDERPLALKHKDGKNSKWKPLHDDKDEDETSTDVPVKMRSVVGENKADIKKKKVNHGLTSAGEMREERKRLKEEEARMLEKLDPQLTGKGAKSVYRDKKTGRVRDLEKEAAREKEKEAKHAAERQKFKEKTAGLKQIEETKKRIEDEAIEMEKPLARYEDDADLEAHLKELCANRELHDDPMAAYFREKKQQKDKEDELSGDKKSKLVYKGSVPAPPNRFNIPPGHRWDGVNRSNGYEQKYFASLAEKEAIKEEAYRWSTEDM</sequence>
<dbReference type="OMA" id="RWSTEDM"/>
<dbReference type="GO" id="GO:0003723">
    <property type="term" value="F:RNA binding"/>
    <property type="evidence" value="ECO:0007669"/>
    <property type="project" value="TreeGrafter"/>
</dbReference>
<dbReference type="HOGENOM" id="CLU_024195_0_1_1"/>
<proteinExistence type="inferred from homology"/>